<dbReference type="InterPro" id="IPR036937">
    <property type="entry name" value="Adhesion_dom_fimbrial_sf"/>
</dbReference>
<accession>A0A6M2B6D9</accession>
<dbReference type="Pfam" id="PF00419">
    <property type="entry name" value="Fimbrial"/>
    <property type="match status" value="1"/>
</dbReference>
<sequence>MDLNIGGTVVASACQVDNTSVSQVVDFGQLRSTDLKEAGSATEWAPFTVKLINCPSTTHSAKVTLTGTPYSDGPDLYGNSETAKNIAAQIALDNDKTVVIANGSSVTVMVDAKHSVVYNFVARLYSVNGNTSSGTFSSIVQMGFTYN</sequence>
<dbReference type="EMBL" id="JAADJS010000003">
    <property type="protein sequence ID" value="NGX88728.1"/>
    <property type="molecule type" value="Genomic_DNA"/>
</dbReference>
<dbReference type="RefSeq" id="WP_152323892.1">
    <property type="nucleotide sequence ID" value="NZ_JAADJS010000003.1"/>
</dbReference>
<organism evidence="2 3">
    <name type="scientific">Rahnella contaminans</name>
    <dbReference type="NCBI Taxonomy" id="2703882"/>
    <lineage>
        <taxon>Bacteria</taxon>
        <taxon>Pseudomonadati</taxon>
        <taxon>Pseudomonadota</taxon>
        <taxon>Gammaproteobacteria</taxon>
        <taxon>Enterobacterales</taxon>
        <taxon>Yersiniaceae</taxon>
        <taxon>Rahnella</taxon>
    </lineage>
</organism>
<evidence type="ECO:0000313" key="2">
    <source>
        <dbReference type="EMBL" id="NGX88728.1"/>
    </source>
</evidence>
<name>A0A6M2B6D9_9GAMM</name>
<dbReference type="GO" id="GO:0043709">
    <property type="term" value="P:cell adhesion involved in single-species biofilm formation"/>
    <property type="evidence" value="ECO:0007669"/>
    <property type="project" value="TreeGrafter"/>
</dbReference>
<evidence type="ECO:0000259" key="1">
    <source>
        <dbReference type="Pfam" id="PF00419"/>
    </source>
</evidence>
<proteinExistence type="predicted"/>
<dbReference type="InterPro" id="IPR000259">
    <property type="entry name" value="Adhesion_dom_fimbrial"/>
</dbReference>
<dbReference type="PANTHER" id="PTHR33420">
    <property type="entry name" value="FIMBRIAL SUBUNIT ELFA-RELATED"/>
    <property type="match status" value="1"/>
</dbReference>
<dbReference type="InterPro" id="IPR050263">
    <property type="entry name" value="Bact_Fimbrial_Adh_Pro"/>
</dbReference>
<protein>
    <submittedName>
        <fullName evidence="2">Type 1 fimbrial protein</fullName>
    </submittedName>
</protein>
<comment type="caution">
    <text evidence="2">The sequence shown here is derived from an EMBL/GenBank/DDBJ whole genome shotgun (WGS) entry which is preliminary data.</text>
</comment>
<gene>
    <name evidence="2" type="ORF">GW579_16745</name>
</gene>
<dbReference type="PANTHER" id="PTHR33420:SF27">
    <property type="entry name" value="PROTEIN FIMG"/>
    <property type="match status" value="1"/>
</dbReference>
<dbReference type="Gene3D" id="2.60.40.1090">
    <property type="entry name" value="Fimbrial-type adhesion domain"/>
    <property type="match status" value="1"/>
</dbReference>
<dbReference type="GO" id="GO:0009289">
    <property type="term" value="C:pilus"/>
    <property type="evidence" value="ECO:0007669"/>
    <property type="project" value="InterPro"/>
</dbReference>
<dbReference type="AlphaFoldDB" id="A0A6M2B6D9"/>
<feature type="domain" description="Fimbrial-type adhesion" evidence="1">
    <location>
        <begin position="4"/>
        <end position="146"/>
    </location>
</feature>
<dbReference type="InterPro" id="IPR008966">
    <property type="entry name" value="Adhesion_dom_sf"/>
</dbReference>
<dbReference type="SUPFAM" id="SSF49401">
    <property type="entry name" value="Bacterial adhesins"/>
    <property type="match status" value="1"/>
</dbReference>
<keyword evidence="3" id="KW-1185">Reference proteome</keyword>
<evidence type="ECO:0000313" key="3">
    <source>
        <dbReference type="Proteomes" id="UP000476696"/>
    </source>
</evidence>
<dbReference type="Proteomes" id="UP000476696">
    <property type="component" value="Unassembled WGS sequence"/>
</dbReference>
<reference evidence="2 3" key="1">
    <citation type="submission" date="2020-03" db="EMBL/GenBank/DDBJ databases">
        <title>Rahnella aceri sp. nov., isoated from traditional Jeju Makgeolli.</title>
        <authorList>
            <person name="Kim I.S."/>
            <person name="Jeon D."/>
        </authorList>
    </citation>
    <scope>NUCLEOTIDE SEQUENCE [LARGE SCALE GENOMIC DNA]</scope>
    <source>
        <strain evidence="2 3">Lac-M11</strain>
    </source>
</reference>